<reference evidence="8 9" key="1">
    <citation type="journal article" date="2024" name="Genome Biol. Evol.">
        <title>Chromosome-level genome assembly of the viviparous eelpout Zoarces viviparus.</title>
        <authorList>
            <person name="Fuhrmann N."/>
            <person name="Brasseur M.V."/>
            <person name="Bakowski C.E."/>
            <person name="Podsiadlowski L."/>
            <person name="Prost S."/>
            <person name="Krehenwinkel H."/>
            <person name="Mayer C."/>
        </authorList>
    </citation>
    <scope>NUCLEOTIDE SEQUENCE [LARGE SCALE GENOMIC DNA]</scope>
    <source>
        <strain evidence="8">NO-MEL_2022_Ind0_liver</strain>
    </source>
</reference>
<keyword evidence="9" id="KW-1185">Reference proteome</keyword>
<dbReference type="PROSITE" id="PS50297">
    <property type="entry name" value="ANK_REP_REGION"/>
    <property type="match status" value="2"/>
</dbReference>
<dbReference type="Pfam" id="PF12796">
    <property type="entry name" value="Ank_2"/>
    <property type="match status" value="1"/>
</dbReference>
<dbReference type="SUPFAM" id="SSF48403">
    <property type="entry name" value="Ankyrin repeat"/>
    <property type="match status" value="1"/>
</dbReference>
<evidence type="ECO:0000256" key="1">
    <source>
        <dbReference type="ARBA" id="ARBA00004123"/>
    </source>
</evidence>
<evidence type="ECO:0000256" key="2">
    <source>
        <dbReference type="ARBA" id="ARBA00022703"/>
    </source>
</evidence>
<keyword evidence="4 6" id="KW-0040">ANK repeat</keyword>
<dbReference type="GO" id="GO:0006915">
    <property type="term" value="P:apoptotic process"/>
    <property type="evidence" value="ECO:0007669"/>
    <property type="project" value="UniProtKB-KW"/>
</dbReference>
<comment type="subcellular location">
    <subcellularLocation>
        <location evidence="1">Nucleus</location>
    </subcellularLocation>
</comment>
<evidence type="ECO:0000313" key="8">
    <source>
        <dbReference type="EMBL" id="KAK9531581.1"/>
    </source>
</evidence>
<keyword evidence="3" id="KW-0677">Repeat</keyword>
<evidence type="ECO:0000256" key="6">
    <source>
        <dbReference type="PROSITE-ProRule" id="PRU00023"/>
    </source>
</evidence>
<dbReference type="SMART" id="SM00248">
    <property type="entry name" value="ANK"/>
    <property type="match status" value="2"/>
</dbReference>
<comment type="caution">
    <text evidence="8">The sequence shown here is derived from an EMBL/GenBank/DDBJ whole genome shotgun (WGS) entry which is preliminary data.</text>
</comment>
<keyword evidence="2" id="KW-0053">Apoptosis</keyword>
<feature type="region of interest" description="Disordered" evidence="7">
    <location>
        <begin position="171"/>
        <end position="248"/>
    </location>
</feature>
<dbReference type="GO" id="GO:0042981">
    <property type="term" value="P:regulation of apoptotic process"/>
    <property type="evidence" value="ECO:0007669"/>
    <property type="project" value="InterPro"/>
</dbReference>
<dbReference type="InterPro" id="IPR002110">
    <property type="entry name" value="Ankyrin_rpt"/>
</dbReference>
<dbReference type="PANTHER" id="PTHR24131:SF5">
    <property type="entry name" value="APOPTOSIS-STIMULATING OF P53 PROTEIN 1"/>
    <property type="match status" value="1"/>
</dbReference>
<proteinExistence type="predicted"/>
<organism evidence="8 9">
    <name type="scientific">Zoarces viviparus</name>
    <name type="common">Viviparous eelpout</name>
    <name type="synonym">Blennius viviparus</name>
    <dbReference type="NCBI Taxonomy" id="48416"/>
    <lineage>
        <taxon>Eukaryota</taxon>
        <taxon>Metazoa</taxon>
        <taxon>Chordata</taxon>
        <taxon>Craniata</taxon>
        <taxon>Vertebrata</taxon>
        <taxon>Euteleostomi</taxon>
        <taxon>Actinopterygii</taxon>
        <taxon>Neopterygii</taxon>
        <taxon>Teleostei</taxon>
        <taxon>Neoteleostei</taxon>
        <taxon>Acanthomorphata</taxon>
        <taxon>Eupercaria</taxon>
        <taxon>Perciformes</taxon>
        <taxon>Cottioidei</taxon>
        <taxon>Zoarcales</taxon>
        <taxon>Zoarcidae</taxon>
        <taxon>Zoarcinae</taxon>
        <taxon>Zoarces</taxon>
    </lineage>
</organism>
<evidence type="ECO:0000256" key="4">
    <source>
        <dbReference type="ARBA" id="ARBA00023043"/>
    </source>
</evidence>
<dbReference type="PANTHER" id="PTHR24131">
    <property type="entry name" value="APOPTOSIS-STIMULATING OF P53 PROTEIN"/>
    <property type="match status" value="1"/>
</dbReference>
<feature type="repeat" description="ANK" evidence="6">
    <location>
        <begin position="369"/>
        <end position="401"/>
    </location>
</feature>
<dbReference type="GO" id="GO:0005634">
    <property type="term" value="C:nucleus"/>
    <property type="evidence" value="ECO:0007669"/>
    <property type="project" value="UniProtKB-SubCell"/>
</dbReference>
<dbReference type="PROSITE" id="PS50088">
    <property type="entry name" value="ANK_REPEAT"/>
    <property type="match status" value="2"/>
</dbReference>
<gene>
    <name evidence="8" type="ORF">VZT92_010999</name>
</gene>
<evidence type="ECO:0000256" key="3">
    <source>
        <dbReference type="ARBA" id="ARBA00022737"/>
    </source>
</evidence>
<feature type="repeat" description="ANK" evidence="6">
    <location>
        <begin position="336"/>
        <end position="368"/>
    </location>
</feature>
<dbReference type="AlphaFoldDB" id="A0AAW1FAL2"/>
<feature type="region of interest" description="Disordered" evidence="7">
    <location>
        <begin position="126"/>
        <end position="148"/>
    </location>
</feature>
<sequence>MNSSSIYHMYLQQAAPKSQPLKPALKAVYGKPVLPPSSTPPSPLPFVQAGGAFPLLQGHPGGEDALDGEFDDHDFFQHHPEPLAPPPSVENIPRPLSPTKLTPMVHSPLRYQSDADLEVLRKKLANAPRPLKKRSSITEPEGPSGPNIQKLLYQRFNTLAGGIEGNGVGGSGGGTGAGNGTPFYQPANPPAYLGGDSDNGNLPSETLPPPPGAEEPGSEAPPPSTNDNEPLPSPPELDPADAEDDNNNKRERYAYITVFKERFQINKLTSPFCSQDKRTNLKKPNSERTGHGFRVKFNPLALLLDASLEGEFDLVQRIIYEVCHDCVENPSTANDEGITPLHNAVCAGHHHIVKFLLDFGVNVNAADSDGWTPLHCAASCNSVHLCKVLVESGAAIFASTISDVETAADKCEEMEEGYIQCSQFLYGEKQAINT</sequence>
<protein>
    <submittedName>
        <fullName evidence="8">Uncharacterized protein</fullName>
    </submittedName>
</protein>
<keyword evidence="5" id="KW-0539">Nucleus</keyword>
<dbReference type="Proteomes" id="UP001488805">
    <property type="component" value="Unassembled WGS sequence"/>
</dbReference>
<feature type="compositionally biased region" description="Pro residues" evidence="7">
    <location>
        <begin position="206"/>
        <end position="224"/>
    </location>
</feature>
<accession>A0AAW1FAL2</accession>
<evidence type="ECO:0000313" key="9">
    <source>
        <dbReference type="Proteomes" id="UP001488805"/>
    </source>
</evidence>
<dbReference type="Gene3D" id="1.25.40.20">
    <property type="entry name" value="Ankyrin repeat-containing domain"/>
    <property type="match status" value="1"/>
</dbReference>
<dbReference type="GO" id="GO:0002039">
    <property type="term" value="F:p53 binding"/>
    <property type="evidence" value="ECO:0007669"/>
    <property type="project" value="InterPro"/>
</dbReference>
<dbReference type="InterPro" id="IPR047163">
    <property type="entry name" value="ASPP1/2"/>
</dbReference>
<dbReference type="EMBL" id="JBCEZU010000089">
    <property type="protein sequence ID" value="KAK9531581.1"/>
    <property type="molecule type" value="Genomic_DNA"/>
</dbReference>
<dbReference type="InterPro" id="IPR036770">
    <property type="entry name" value="Ankyrin_rpt-contain_sf"/>
</dbReference>
<evidence type="ECO:0000256" key="7">
    <source>
        <dbReference type="SAM" id="MobiDB-lite"/>
    </source>
</evidence>
<name>A0AAW1FAL2_ZOAVI</name>
<evidence type="ECO:0000256" key="5">
    <source>
        <dbReference type="ARBA" id="ARBA00023242"/>
    </source>
</evidence>